<organism evidence="1 2">
    <name type="scientific">Rodentibacter rarus</name>
    <dbReference type="NCBI Taxonomy" id="1908260"/>
    <lineage>
        <taxon>Bacteria</taxon>
        <taxon>Pseudomonadati</taxon>
        <taxon>Pseudomonadota</taxon>
        <taxon>Gammaproteobacteria</taxon>
        <taxon>Pasteurellales</taxon>
        <taxon>Pasteurellaceae</taxon>
        <taxon>Rodentibacter</taxon>
    </lineage>
</organism>
<evidence type="ECO:0000313" key="2">
    <source>
        <dbReference type="Proteomes" id="UP000189433"/>
    </source>
</evidence>
<evidence type="ECO:0000313" key="1">
    <source>
        <dbReference type="EMBL" id="OOF39401.1"/>
    </source>
</evidence>
<dbReference type="Pfam" id="PF06141">
    <property type="entry name" value="Phage_tail_U"/>
    <property type="match status" value="1"/>
</dbReference>
<dbReference type="InterPro" id="IPR038512">
    <property type="entry name" value="GpU-like_sf"/>
</dbReference>
<proteinExistence type="predicted"/>
<name>A0A1V3IFB7_9PAST</name>
<reference evidence="1 2" key="1">
    <citation type="submission" date="2016-10" db="EMBL/GenBank/DDBJ databases">
        <title>Rodentibacter gen. nov. and new species.</title>
        <authorList>
            <person name="Christensen H."/>
        </authorList>
    </citation>
    <scope>NUCLEOTIDE SEQUENCE [LARGE SCALE GENOMIC DNA]</scope>
    <source>
        <strain evidence="1 2">CCUG17206</strain>
    </source>
</reference>
<protein>
    <recommendedName>
        <fullName evidence="3">Phage tail protein</fullName>
    </recommendedName>
</protein>
<dbReference type="Gene3D" id="3.30.70.1700">
    <property type="entry name" value="Phage minor tail protein U"/>
    <property type="match status" value="1"/>
</dbReference>
<dbReference type="RefSeq" id="WP_077417952.1">
    <property type="nucleotide sequence ID" value="NZ_MLHI01000052.1"/>
</dbReference>
<comment type="caution">
    <text evidence="1">The sequence shown here is derived from an EMBL/GenBank/DDBJ whole genome shotgun (WGS) entry which is preliminary data.</text>
</comment>
<sequence length="113" mass="12790">MRIHNQIRKEILDYLVANMKGIKSFYNGVPKITNVKAELPLICVTLENAQANQHVVGAQEWEADLNIMILAPFGGSEPALDELAEEVYQLLKIQSFKSISMKYAQGYSRFCQN</sequence>
<dbReference type="AlphaFoldDB" id="A0A1V3IFB7"/>
<dbReference type="SUPFAM" id="SSF143749">
    <property type="entry name" value="Phage tail protein-like"/>
    <property type="match status" value="1"/>
</dbReference>
<dbReference type="OrthoDB" id="5683808at2"/>
<dbReference type="InterPro" id="IPR035934">
    <property type="entry name" value="Phage_tail_protein-like_sf"/>
</dbReference>
<evidence type="ECO:0008006" key="3">
    <source>
        <dbReference type="Google" id="ProtNLM"/>
    </source>
</evidence>
<dbReference type="Proteomes" id="UP000189433">
    <property type="component" value="Unassembled WGS sequence"/>
</dbReference>
<keyword evidence="2" id="KW-1185">Reference proteome</keyword>
<accession>A0A1V3IFB7</accession>
<gene>
    <name evidence="1" type="ORF">BKK50_10650</name>
</gene>
<dbReference type="InterPro" id="IPR009312">
    <property type="entry name" value="Phage_lambda_GpU-like"/>
</dbReference>
<dbReference type="EMBL" id="MLHJ01000124">
    <property type="protein sequence ID" value="OOF39401.1"/>
    <property type="molecule type" value="Genomic_DNA"/>
</dbReference>